<evidence type="ECO:0000313" key="3">
    <source>
        <dbReference type="Proteomes" id="UP000807342"/>
    </source>
</evidence>
<dbReference type="EMBL" id="MU151160">
    <property type="protein sequence ID" value="KAF9448464.1"/>
    <property type="molecule type" value="Genomic_DNA"/>
</dbReference>
<organism evidence="2 3">
    <name type="scientific">Macrolepiota fuliginosa MF-IS2</name>
    <dbReference type="NCBI Taxonomy" id="1400762"/>
    <lineage>
        <taxon>Eukaryota</taxon>
        <taxon>Fungi</taxon>
        <taxon>Dikarya</taxon>
        <taxon>Basidiomycota</taxon>
        <taxon>Agaricomycotina</taxon>
        <taxon>Agaricomycetes</taxon>
        <taxon>Agaricomycetidae</taxon>
        <taxon>Agaricales</taxon>
        <taxon>Agaricineae</taxon>
        <taxon>Agaricaceae</taxon>
        <taxon>Macrolepiota</taxon>
    </lineage>
</organism>
<gene>
    <name evidence="2" type="ORF">P691DRAFT_669371</name>
</gene>
<proteinExistence type="predicted"/>
<keyword evidence="3" id="KW-1185">Reference proteome</keyword>
<feature type="region of interest" description="Disordered" evidence="1">
    <location>
        <begin position="95"/>
        <end position="119"/>
    </location>
</feature>
<evidence type="ECO:0000256" key="1">
    <source>
        <dbReference type="SAM" id="MobiDB-lite"/>
    </source>
</evidence>
<feature type="compositionally biased region" description="Low complexity" evidence="1">
    <location>
        <begin position="109"/>
        <end position="119"/>
    </location>
</feature>
<dbReference type="Proteomes" id="UP000807342">
    <property type="component" value="Unassembled WGS sequence"/>
</dbReference>
<sequence length="204" mass="22299">MSLSVDDLVSSLSSSHIGQEAIDLATLHAQLAQSLFAQSSSGPSARQLPRGHPERCTTPIARTPSSNYSFSHMATRASDDMDDDERMVEELLMPSSPVATPSNPQFQYSSAPQQSMSPAPNHLSSYFPVSAESSAPQSVFTSTDPFYLAAMQQQQQQQQSASFFAQNGRLAQNSPFFVRQPPQHRENHHPLTIDTHSIFASAAY</sequence>
<protein>
    <submittedName>
        <fullName evidence="2">Uncharacterized protein</fullName>
    </submittedName>
</protein>
<name>A0A9P6C4J0_9AGAR</name>
<feature type="region of interest" description="Disordered" evidence="1">
    <location>
        <begin position="38"/>
        <end position="70"/>
    </location>
</feature>
<feature type="compositionally biased region" description="Polar residues" evidence="1">
    <location>
        <begin position="97"/>
        <end position="108"/>
    </location>
</feature>
<reference evidence="2" key="1">
    <citation type="submission" date="2020-11" db="EMBL/GenBank/DDBJ databases">
        <authorList>
            <consortium name="DOE Joint Genome Institute"/>
            <person name="Ahrendt S."/>
            <person name="Riley R."/>
            <person name="Andreopoulos W."/>
            <person name="Labutti K."/>
            <person name="Pangilinan J."/>
            <person name="Ruiz-Duenas F.J."/>
            <person name="Barrasa J.M."/>
            <person name="Sanchez-Garcia M."/>
            <person name="Camarero S."/>
            <person name="Miyauchi S."/>
            <person name="Serrano A."/>
            <person name="Linde D."/>
            <person name="Babiker R."/>
            <person name="Drula E."/>
            <person name="Ayuso-Fernandez I."/>
            <person name="Pacheco R."/>
            <person name="Padilla G."/>
            <person name="Ferreira P."/>
            <person name="Barriuso J."/>
            <person name="Kellner H."/>
            <person name="Castanera R."/>
            <person name="Alfaro M."/>
            <person name="Ramirez L."/>
            <person name="Pisabarro A.G."/>
            <person name="Kuo A."/>
            <person name="Tritt A."/>
            <person name="Lipzen A."/>
            <person name="He G."/>
            <person name="Yan M."/>
            <person name="Ng V."/>
            <person name="Cullen D."/>
            <person name="Martin F."/>
            <person name="Rosso M.-N."/>
            <person name="Henrissat B."/>
            <person name="Hibbett D."/>
            <person name="Martinez A.T."/>
            <person name="Grigoriev I.V."/>
        </authorList>
    </citation>
    <scope>NUCLEOTIDE SEQUENCE</scope>
    <source>
        <strain evidence="2">MF-IS2</strain>
    </source>
</reference>
<dbReference type="AlphaFoldDB" id="A0A9P6C4J0"/>
<evidence type="ECO:0000313" key="2">
    <source>
        <dbReference type="EMBL" id="KAF9448464.1"/>
    </source>
</evidence>
<dbReference type="OrthoDB" id="3262664at2759"/>
<comment type="caution">
    <text evidence="2">The sequence shown here is derived from an EMBL/GenBank/DDBJ whole genome shotgun (WGS) entry which is preliminary data.</text>
</comment>
<accession>A0A9P6C4J0</accession>